<gene>
    <name evidence="3" type="ORF">DdX_19260</name>
</gene>
<name>A0AAD4MI03_9BILA</name>
<protein>
    <submittedName>
        <fullName evidence="3">Uncharacterized protein</fullName>
    </submittedName>
</protein>
<evidence type="ECO:0000256" key="2">
    <source>
        <dbReference type="SAM" id="Phobius"/>
    </source>
</evidence>
<accession>A0AAD4MI03</accession>
<evidence type="ECO:0000256" key="1">
    <source>
        <dbReference type="SAM" id="MobiDB-lite"/>
    </source>
</evidence>
<evidence type="ECO:0000313" key="3">
    <source>
        <dbReference type="EMBL" id="KAI1696033.1"/>
    </source>
</evidence>
<sequence length="86" mass="9943">MPNLSHISCIILFSLVCMVLTDIYVELPKNIRRINPEDLALKPEALDRIAKQEREKQQQENGQQNETHQHQQPSANQPHVAHKQDP</sequence>
<feature type="compositionally biased region" description="Low complexity" evidence="1">
    <location>
        <begin position="59"/>
        <end position="72"/>
    </location>
</feature>
<feature type="compositionally biased region" description="Basic and acidic residues" evidence="1">
    <location>
        <begin position="45"/>
        <end position="58"/>
    </location>
</feature>
<proteinExistence type="predicted"/>
<dbReference type="EMBL" id="JAKKPZ010000355">
    <property type="protein sequence ID" value="KAI1696033.1"/>
    <property type="molecule type" value="Genomic_DNA"/>
</dbReference>
<organism evidence="3 4">
    <name type="scientific">Ditylenchus destructor</name>
    <dbReference type="NCBI Taxonomy" id="166010"/>
    <lineage>
        <taxon>Eukaryota</taxon>
        <taxon>Metazoa</taxon>
        <taxon>Ecdysozoa</taxon>
        <taxon>Nematoda</taxon>
        <taxon>Chromadorea</taxon>
        <taxon>Rhabditida</taxon>
        <taxon>Tylenchina</taxon>
        <taxon>Tylenchomorpha</taxon>
        <taxon>Sphaerularioidea</taxon>
        <taxon>Anguinidae</taxon>
        <taxon>Anguininae</taxon>
        <taxon>Ditylenchus</taxon>
    </lineage>
</organism>
<dbReference type="AlphaFoldDB" id="A0AAD4MI03"/>
<keyword evidence="2" id="KW-0472">Membrane</keyword>
<feature type="transmembrane region" description="Helical" evidence="2">
    <location>
        <begin position="6"/>
        <end position="25"/>
    </location>
</feature>
<feature type="region of interest" description="Disordered" evidence="1">
    <location>
        <begin position="45"/>
        <end position="86"/>
    </location>
</feature>
<keyword evidence="2" id="KW-1133">Transmembrane helix</keyword>
<dbReference type="Proteomes" id="UP001201812">
    <property type="component" value="Unassembled WGS sequence"/>
</dbReference>
<comment type="caution">
    <text evidence="3">The sequence shown here is derived from an EMBL/GenBank/DDBJ whole genome shotgun (WGS) entry which is preliminary data.</text>
</comment>
<keyword evidence="2" id="KW-0812">Transmembrane</keyword>
<keyword evidence="4" id="KW-1185">Reference proteome</keyword>
<evidence type="ECO:0000313" key="4">
    <source>
        <dbReference type="Proteomes" id="UP001201812"/>
    </source>
</evidence>
<reference evidence="3" key="1">
    <citation type="submission" date="2022-01" db="EMBL/GenBank/DDBJ databases">
        <title>Genome Sequence Resource for Two Populations of Ditylenchus destructor, the Migratory Endoparasitic Phytonematode.</title>
        <authorList>
            <person name="Zhang H."/>
            <person name="Lin R."/>
            <person name="Xie B."/>
        </authorList>
    </citation>
    <scope>NUCLEOTIDE SEQUENCE</scope>
    <source>
        <strain evidence="3">BazhouSP</strain>
    </source>
</reference>